<keyword evidence="3" id="KW-1185">Reference proteome</keyword>
<reference evidence="2" key="1">
    <citation type="submission" date="2020-10" db="EMBL/GenBank/DDBJ databases">
        <title>Unveiling of a novel bifunctional photoreceptor, Dualchrome1, isolated from a cosmopolitan green alga.</title>
        <authorList>
            <person name="Suzuki S."/>
            <person name="Kawachi M."/>
        </authorList>
    </citation>
    <scope>NUCLEOTIDE SEQUENCE</scope>
    <source>
        <strain evidence="2">NIES 2893</strain>
    </source>
</reference>
<gene>
    <name evidence="2" type="ORF">PPROV_000479700</name>
</gene>
<proteinExistence type="predicted"/>
<feature type="region of interest" description="Disordered" evidence="1">
    <location>
        <begin position="1"/>
        <end position="50"/>
    </location>
</feature>
<evidence type="ECO:0000313" key="3">
    <source>
        <dbReference type="Proteomes" id="UP000660262"/>
    </source>
</evidence>
<evidence type="ECO:0000256" key="1">
    <source>
        <dbReference type="SAM" id="MobiDB-lite"/>
    </source>
</evidence>
<dbReference type="EMBL" id="BNJQ01000011">
    <property type="protein sequence ID" value="GHP06050.1"/>
    <property type="molecule type" value="Genomic_DNA"/>
</dbReference>
<feature type="region of interest" description="Disordered" evidence="1">
    <location>
        <begin position="63"/>
        <end position="129"/>
    </location>
</feature>
<name>A0A830HJR8_9CHLO</name>
<evidence type="ECO:0000313" key="2">
    <source>
        <dbReference type="EMBL" id="GHP06050.1"/>
    </source>
</evidence>
<accession>A0A830HJR8</accession>
<organism evidence="2 3">
    <name type="scientific">Pycnococcus provasolii</name>
    <dbReference type="NCBI Taxonomy" id="41880"/>
    <lineage>
        <taxon>Eukaryota</taxon>
        <taxon>Viridiplantae</taxon>
        <taxon>Chlorophyta</taxon>
        <taxon>Pseudoscourfieldiophyceae</taxon>
        <taxon>Pseudoscourfieldiales</taxon>
        <taxon>Pycnococcaceae</taxon>
        <taxon>Pycnococcus</taxon>
    </lineage>
</organism>
<dbReference type="Proteomes" id="UP000660262">
    <property type="component" value="Unassembled WGS sequence"/>
</dbReference>
<feature type="compositionally biased region" description="Low complexity" evidence="1">
    <location>
        <begin position="1"/>
        <end position="14"/>
    </location>
</feature>
<feature type="compositionally biased region" description="Low complexity" evidence="1">
    <location>
        <begin position="115"/>
        <end position="126"/>
    </location>
</feature>
<sequence>MSGNNGAGSSSSTKNNDEDYDEDYEDYDEEYYDDDSGGSSSSGSRDASTGGYAQYKVKVGADGRILGGSGPAVMRAQPPLDLDEENPFSTDRESSGNDSGNNGLNIKYGPPPPSSSVTPSSSSVTSESLVGGVRSAFSKLSKDQQSSLLALVASGG</sequence>
<comment type="caution">
    <text evidence="2">The sequence shown here is derived from an EMBL/GenBank/DDBJ whole genome shotgun (WGS) entry which is preliminary data.</text>
</comment>
<feature type="compositionally biased region" description="Acidic residues" evidence="1">
    <location>
        <begin position="18"/>
        <end position="36"/>
    </location>
</feature>
<protein>
    <submittedName>
        <fullName evidence="2">Uncharacterized protein</fullName>
    </submittedName>
</protein>
<dbReference type="AlphaFoldDB" id="A0A830HJR8"/>